<gene>
    <name evidence="2" type="ORF">S01H4_42364</name>
</gene>
<organism evidence="2">
    <name type="scientific">marine sediment metagenome</name>
    <dbReference type="NCBI Taxonomy" id="412755"/>
    <lineage>
        <taxon>unclassified sequences</taxon>
        <taxon>metagenomes</taxon>
        <taxon>ecological metagenomes</taxon>
    </lineage>
</organism>
<feature type="non-terminal residue" evidence="2">
    <location>
        <position position="287"/>
    </location>
</feature>
<sequence>YCLREAIAKVRRPRRLTFEEGPLADWLARELRSCVDELVVCEPRRNSWIARDGDKDDPIDARKLADLYRGGYLKAVHQSESLGRSLLKQQVSLYHDRVKERVRQGNQLVALFRRHGVFVKATHTLQDETWHLCLKQLPKSPVLQQGLTLVRQIYALLRTQEESLRAGLIGLAKQEEPIRRFETLPGMGWIRGVTFYAYIDAPQRFRSKAALWRYSGIGLERRHSGRGPVKTRLSRQGNRRLKNVLLGAAQTAIAQAENAYADKYRHWTQEEGIPAPNARRNVARAIA</sequence>
<dbReference type="GO" id="GO:0003677">
    <property type="term" value="F:DNA binding"/>
    <property type="evidence" value="ECO:0007669"/>
    <property type="project" value="InterPro"/>
</dbReference>
<dbReference type="InterPro" id="IPR003346">
    <property type="entry name" value="Transposase_20"/>
</dbReference>
<dbReference type="GO" id="GO:0004803">
    <property type="term" value="F:transposase activity"/>
    <property type="evidence" value="ECO:0007669"/>
    <property type="project" value="InterPro"/>
</dbReference>
<dbReference type="Pfam" id="PF02371">
    <property type="entry name" value="Transposase_20"/>
    <property type="match status" value="1"/>
</dbReference>
<feature type="non-terminal residue" evidence="2">
    <location>
        <position position="1"/>
    </location>
</feature>
<evidence type="ECO:0000259" key="1">
    <source>
        <dbReference type="Pfam" id="PF02371"/>
    </source>
</evidence>
<dbReference type="PANTHER" id="PTHR33055:SF3">
    <property type="entry name" value="PUTATIVE TRANSPOSASE FOR IS117-RELATED"/>
    <property type="match status" value="1"/>
</dbReference>
<evidence type="ECO:0000313" key="2">
    <source>
        <dbReference type="EMBL" id="GAH04926.1"/>
    </source>
</evidence>
<protein>
    <recommendedName>
        <fullName evidence="1">Transposase IS116/IS110/IS902 C-terminal domain-containing protein</fullName>
    </recommendedName>
</protein>
<dbReference type="InterPro" id="IPR047650">
    <property type="entry name" value="Transpos_IS110"/>
</dbReference>
<accession>X1C9W8</accession>
<comment type="caution">
    <text evidence="2">The sequence shown here is derived from an EMBL/GenBank/DDBJ whole genome shotgun (WGS) entry which is preliminary data.</text>
</comment>
<dbReference type="GO" id="GO:0006313">
    <property type="term" value="P:DNA transposition"/>
    <property type="evidence" value="ECO:0007669"/>
    <property type="project" value="InterPro"/>
</dbReference>
<proteinExistence type="predicted"/>
<dbReference type="EMBL" id="BART01023255">
    <property type="protein sequence ID" value="GAH04926.1"/>
    <property type="molecule type" value="Genomic_DNA"/>
</dbReference>
<feature type="domain" description="Transposase IS116/IS110/IS902 C-terminal" evidence="1">
    <location>
        <begin position="179"/>
        <end position="263"/>
    </location>
</feature>
<dbReference type="AlphaFoldDB" id="X1C9W8"/>
<dbReference type="PANTHER" id="PTHR33055">
    <property type="entry name" value="TRANSPOSASE FOR INSERTION SEQUENCE ELEMENT IS1111A"/>
    <property type="match status" value="1"/>
</dbReference>
<reference evidence="2" key="1">
    <citation type="journal article" date="2014" name="Front. Microbiol.">
        <title>High frequency of phylogenetically diverse reductive dehalogenase-homologous genes in deep subseafloor sedimentary metagenomes.</title>
        <authorList>
            <person name="Kawai M."/>
            <person name="Futagami T."/>
            <person name="Toyoda A."/>
            <person name="Takaki Y."/>
            <person name="Nishi S."/>
            <person name="Hori S."/>
            <person name="Arai W."/>
            <person name="Tsubouchi T."/>
            <person name="Morono Y."/>
            <person name="Uchiyama I."/>
            <person name="Ito T."/>
            <person name="Fujiyama A."/>
            <person name="Inagaki F."/>
            <person name="Takami H."/>
        </authorList>
    </citation>
    <scope>NUCLEOTIDE SEQUENCE</scope>
    <source>
        <strain evidence="2">Expedition CK06-06</strain>
    </source>
</reference>
<name>X1C9W8_9ZZZZ</name>